<reference evidence="2" key="1">
    <citation type="journal article" date="2019" name="bioRxiv">
        <title>The Genome of the Zebra Mussel, Dreissena polymorpha: A Resource for Invasive Species Research.</title>
        <authorList>
            <person name="McCartney M.A."/>
            <person name="Auch B."/>
            <person name="Kono T."/>
            <person name="Mallez S."/>
            <person name="Zhang Y."/>
            <person name="Obille A."/>
            <person name="Becker A."/>
            <person name="Abrahante J.E."/>
            <person name="Garbe J."/>
            <person name="Badalamenti J.P."/>
            <person name="Herman A."/>
            <person name="Mangelson H."/>
            <person name="Liachko I."/>
            <person name="Sullivan S."/>
            <person name="Sone E.D."/>
            <person name="Koren S."/>
            <person name="Silverstein K.A.T."/>
            <person name="Beckman K.B."/>
            <person name="Gohl D.M."/>
        </authorList>
    </citation>
    <scope>NUCLEOTIDE SEQUENCE</scope>
    <source>
        <strain evidence="2">Duluth1</strain>
        <tissue evidence="2">Whole animal</tissue>
    </source>
</reference>
<keyword evidence="3" id="KW-1185">Reference proteome</keyword>
<name>A0A9D3YYE9_DREPO</name>
<comment type="caution">
    <text evidence="2">The sequence shown here is derived from an EMBL/GenBank/DDBJ whole genome shotgun (WGS) entry which is preliminary data.</text>
</comment>
<sequence>MMGRGLEGEAGGIILFLSSHVLIKVLCAYILSGNKTVLFLCSNFQLTINNASTSYKKESDTRCGQRSTRPSFGIVDNGQDSPCPVEDHITFRDCLLNRHNGHEHGFCIFEQAAGSHAKDPN</sequence>
<accession>A0A9D3YYE9</accession>
<evidence type="ECO:0000256" key="1">
    <source>
        <dbReference type="SAM" id="Phobius"/>
    </source>
</evidence>
<dbReference type="EMBL" id="JAIWYP010000014">
    <property type="protein sequence ID" value="KAH3706754.1"/>
    <property type="molecule type" value="Genomic_DNA"/>
</dbReference>
<organism evidence="2 3">
    <name type="scientific">Dreissena polymorpha</name>
    <name type="common">Zebra mussel</name>
    <name type="synonym">Mytilus polymorpha</name>
    <dbReference type="NCBI Taxonomy" id="45954"/>
    <lineage>
        <taxon>Eukaryota</taxon>
        <taxon>Metazoa</taxon>
        <taxon>Spiralia</taxon>
        <taxon>Lophotrochozoa</taxon>
        <taxon>Mollusca</taxon>
        <taxon>Bivalvia</taxon>
        <taxon>Autobranchia</taxon>
        <taxon>Heteroconchia</taxon>
        <taxon>Euheterodonta</taxon>
        <taxon>Imparidentia</taxon>
        <taxon>Neoheterodontei</taxon>
        <taxon>Myida</taxon>
        <taxon>Dreissenoidea</taxon>
        <taxon>Dreissenidae</taxon>
        <taxon>Dreissena</taxon>
    </lineage>
</organism>
<gene>
    <name evidence="2" type="ORF">DPMN_066143</name>
</gene>
<evidence type="ECO:0000313" key="3">
    <source>
        <dbReference type="Proteomes" id="UP000828390"/>
    </source>
</evidence>
<dbReference type="Proteomes" id="UP000828390">
    <property type="component" value="Unassembled WGS sequence"/>
</dbReference>
<protein>
    <submittedName>
        <fullName evidence="2">Uncharacterized protein</fullName>
    </submittedName>
</protein>
<keyword evidence="1" id="KW-0812">Transmembrane</keyword>
<reference evidence="2" key="2">
    <citation type="submission" date="2020-11" db="EMBL/GenBank/DDBJ databases">
        <authorList>
            <person name="McCartney M.A."/>
            <person name="Auch B."/>
            <person name="Kono T."/>
            <person name="Mallez S."/>
            <person name="Becker A."/>
            <person name="Gohl D.M."/>
            <person name="Silverstein K.A.T."/>
            <person name="Koren S."/>
            <person name="Bechman K.B."/>
            <person name="Herman A."/>
            <person name="Abrahante J.E."/>
            <person name="Garbe J."/>
        </authorList>
    </citation>
    <scope>NUCLEOTIDE SEQUENCE</scope>
    <source>
        <strain evidence="2">Duluth1</strain>
        <tissue evidence="2">Whole animal</tissue>
    </source>
</reference>
<keyword evidence="1" id="KW-0472">Membrane</keyword>
<evidence type="ECO:0000313" key="2">
    <source>
        <dbReference type="EMBL" id="KAH3706754.1"/>
    </source>
</evidence>
<proteinExistence type="predicted"/>
<feature type="transmembrane region" description="Helical" evidence="1">
    <location>
        <begin position="12"/>
        <end position="31"/>
    </location>
</feature>
<dbReference type="AlphaFoldDB" id="A0A9D3YYE9"/>
<keyword evidence="1" id="KW-1133">Transmembrane helix</keyword>